<dbReference type="Pfam" id="PF03466">
    <property type="entry name" value="LysR_substrate"/>
    <property type="match status" value="1"/>
</dbReference>
<evidence type="ECO:0000313" key="6">
    <source>
        <dbReference type="EMBL" id="TDO20286.1"/>
    </source>
</evidence>
<dbReference type="PANTHER" id="PTHR30126">
    <property type="entry name" value="HTH-TYPE TRANSCRIPTIONAL REGULATOR"/>
    <property type="match status" value="1"/>
</dbReference>
<proteinExistence type="inferred from homology"/>
<organism evidence="6 7">
    <name type="scientific">Pedobacter duraquae</name>
    <dbReference type="NCBI Taxonomy" id="425511"/>
    <lineage>
        <taxon>Bacteria</taxon>
        <taxon>Pseudomonadati</taxon>
        <taxon>Bacteroidota</taxon>
        <taxon>Sphingobacteriia</taxon>
        <taxon>Sphingobacteriales</taxon>
        <taxon>Sphingobacteriaceae</taxon>
        <taxon>Pedobacter</taxon>
    </lineage>
</organism>
<name>A0A4R6IEU9_9SPHI</name>
<dbReference type="OrthoDB" id="646694at2"/>
<feature type="domain" description="HTH lysR-type" evidence="5">
    <location>
        <begin position="2"/>
        <end position="59"/>
    </location>
</feature>
<dbReference type="InterPro" id="IPR000847">
    <property type="entry name" value="LysR_HTH_N"/>
</dbReference>
<comment type="caution">
    <text evidence="6">The sequence shown here is derived from an EMBL/GenBank/DDBJ whole genome shotgun (WGS) entry which is preliminary data.</text>
</comment>
<dbReference type="GO" id="GO:0003700">
    <property type="term" value="F:DNA-binding transcription factor activity"/>
    <property type="evidence" value="ECO:0007669"/>
    <property type="project" value="InterPro"/>
</dbReference>
<dbReference type="SUPFAM" id="SSF53850">
    <property type="entry name" value="Periplasmic binding protein-like II"/>
    <property type="match status" value="1"/>
</dbReference>
<dbReference type="PROSITE" id="PS50931">
    <property type="entry name" value="HTH_LYSR"/>
    <property type="match status" value="1"/>
</dbReference>
<dbReference type="InterPro" id="IPR036390">
    <property type="entry name" value="WH_DNA-bd_sf"/>
</dbReference>
<dbReference type="GO" id="GO:0000976">
    <property type="term" value="F:transcription cis-regulatory region binding"/>
    <property type="evidence" value="ECO:0007669"/>
    <property type="project" value="TreeGrafter"/>
</dbReference>
<keyword evidence="4" id="KW-0804">Transcription</keyword>
<comment type="similarity">
    <text evidence="1">Belongs to the LysR transcriptional regulatory family.</text>
</comment>
<reference evidence="6 7" key="1">
    <citation type="submission" date="2019-03" db="EMBL/GenBank/DDBJ databases">
        <title>Genomic Encyclopedia of Archaeal and Bacterial Type Strains, Phase II (KMG-II): from individual species to whole genera.</title>
        <authorList>
            <person name="Goeker M."/>
        </authorList>
    </citation>
    <scope>NUCLEOTIDE SEQUENCE [LARGE SCALE GENOMIC DNA]</scope>
    <source>
        <strain evidence="6 7">DSM 19034</strain>
    </source>
</reference>
<dbReference type="InterPro" id="IPR005119">
    <property type="entry name" value="LysR_subst-bd"/>
</dbReference>
<dbReference type="SUPFAM" id="SSF46785">
    <property type="entry name" value="Winged helix' DNA-binding domain"/>
    <property type="match status" value="1"/>
</dbReference>
<keyword evidence="7" id="KW-1185">Reference proteome</keyword>
<evidence type="ECO:0000256" key="3">
    <source>
        <dbReference type="ARBA" id="ARBA00023125"/>
    </source>
</evidence>
<dbReference type="PRINTS" id="PR00039">
    <property type="entry name" value="HTHLYSR"/>
</dbReference>
<evidence type="ECO:0000313" key="7">
    <source>
        <dbReference type="Proteomes" id="UP000295499"/>
    </source>
</evidence>
<dbReference type="Gene3D" id="1.10.10.10">
    <property type="entry name" value="Winged helix-like DNA-binding domain superfamily/Winged helix DNA-binding domain"/>
    <property type="match status" value="1"/>
</dbReference>
<dbReference type="Proteomes" id="UP000295499">
    <property type="component" value="Unassembled WGS sequence"/>
</dbReference>
<evidence type="ECO:0000259" key="5">
    <source>
        <dbReference type="PROSITE" id="PS50931"/>
    </source>
</evidence>
<protein>
    <submittedName>
        <fullName evidence="6">DNA-binding transcriptional LysR family regulator</fullName>
    </submittedName>
</protein>
<dbReference type="AlphaFoldDB" id="A0A4R6IEU9"/>
<keyword evidence="2" id="KW-0805">Transcription regulation</keyword>
<dbReference type="CDD" id="cd05466">
    <property type="entry name" value="PBP2_LTTR_substrate"/>
    <property type="match status" value="1"/>
</dbReference>
<dbReference type="EMBL" id="SNWM01000005">
    <property type="protein sequence ID" value="TDO20286.1"/>
    <property type="molecule type" value="Genomic_DNA"/>
</dbReference>
<dbReference type="RefSeq" id="WP_133558654.1">
    <property type="nucleotide sequence ID" value="NZ_SNWM01000005.1"/>
</dbReference>
<evidence type="ECO:0000256" key="4">
    <source>
        <dbReference type="ARBA" id="ARBA00023163"/>
    </source>
</evidence>
<dbReference type="InterPro" id="IPR036388">
    <property type="entry name" value="WH-like_DNA-bd_sf"/>
</dbReference>
<dbReference type="Gene3D" id="3.40.190.10">
    <property type="entry name" value="Periplasmic binding protein-like II"/>
    <property type="match status" value="2"/>
</dbReference>
<keyword evidence="3 6" id="KW-0238">DNA-binding</keyword>
<evidence type="ECO:0000256" key="2">
    <source>
        <dbReference type="ARBA" id="ARBA00023015"/>
    </source>
</evidence>
<dbReference type="PANTHER" id="PTHR30126:SF40">
    <property type="entry name" value="HTH-TYPE TRANSCRIPTIONAL REGULATOR GLTR"/>
    <property type="match status" value="1"/>
</dbReference>
<evidence type="ECO:0000256" key="1">
    <source>
        <dbReference type="ARBA" id="ARBA00009437"/>
    </source>
</evidence>
<gene>
    <name evidence="6" type="ORF">CLV32_4046</name>
</gene>
<dbReference type="Pfam" id="PF00126">
    <property type="entry name" value="HTH_1"/>
    <property type="match status" value="1"/>
</dbReference>
<accession>A0A4R6IEU9</accession>
<sequence length="308" mass="34926">MINLEWFRTFKVIYEAGTLSAAAQALFISQPGVSLHLSSLESYAGHRLFDRDTRKMIATERGTMLYNIIIDHMNKLEEAEHNLHRKSKAEKPTVSVGMSTGIFQYMLEAHIAELPFNLVTRFGAYPQMLQELTNGTLDLILTPQKGTQHNLDYKPFTQERIVLICGNQTETTAFDALLLKDDRAALKTWLSAQNFYTTASDMEHLNRFWTASFDTLPSFRPKYVLPSLGSILRCLSNGKGFAVVPDFLCCNEIAGNAVKVAWEGNPPIENTLYFGKRKHSAYPEEIKYLEEIIARNWPKCPGQLLPQD</sequence>